<dbReference type="Gene3D" id="3.40.50.300">
    <property type="entry name" value="P-loop containing nucleotide triphosphate hydrolases"/>
    <property type="match status" value="1"/>
</dbReference>
<reference evidence="1 2" key="1">
    <citation type="submission" date="2020-03" db="EMBL/GenBank/DDBJ databases">
        <title>Draft genome sequence of environmentally isolated cultures.</title>
        <authorList>
            <person name="Wilson H.S."/>
            <person name="De Leon M.E."/>
        </authorList>
    </citation>
    <scope>NUCLEOTIDE SEQUENCE [LARGE SCALE GENOMIC DNA]</scope>
    <source>
        <strain evidence="1 2">HSC-31F16</strain>
    </source>
</reference>
<proteinExistence type="predicted"/>
<accession>A0ABX0LBP6</accession>
<protein>
    <recommendedName>
        <fullName evidence="3">Thymidylate kinase</fullName>
    </recommendedName>
</protein>
<sequence>MLINILGGDGCGKTTQIRLLEAWVRNEFGISARSLAKRDIFDKEHFPECDFFGCNYEQLAHHFLPKMRDECRALWLIYMNAVLIKGQPAQAEEIVFLDGYWQKHFATEAALGVSRQWLKNVCLFFPEPELTILFDLDPRVIVARGHLHHPYESGCDYACSDASFIRHQDKVRACLLELASERGYPVLDVNRSEQEIFHELCLYILAAVSKDGVLAKAVNAGGQEAII</sequence>
<gene>
    <name evidence="1" type="ORF">HA052_17350</name>
</gene>
<dbReference type="SUPFAM" id="SSF52540">
    <property type="entry name" value="P-loop containing nucleoside triphosphate hydrolases"/>
    <property type="match status" value="1"/>
</dbReference>
<dbReference type="EMBL" id="JAAOMA010000026">
    <property type="protein sequence ID" value="NHR06957.1"/>
    <property type="molecule type" value="Genomic_DNA"/>
</dbReference>
<evidence type="ECO:0000313" key="2">
    <source>
        <dbReference type="Proteomes" id="UP001515641"/>
    </source>
</evidence>
<dbReference type="InterPro" id="IPR027417">
    <property type="entry name" value="P-loop_NTPase"/>
</dbReference>
<organism evidence="1 2">
    <name type="scientific">Chromobacterium fluminis</name>
    <dbReference type="NCBI Taxonomy" id="3044269"/>
    <lineage>
        <taxon>Bacteria</taxon>
        <taxon>Pseudomonadati</taxon>
        <taxon>Pseudomonadota</taxon>
        <taxon>Betaproteobacteria</taxon>
        <taxon>Neisseriales</taxon>
        <taxon>Chromobacteriaceae</taxon>
        <taxon>Chromobacterium</taxon>
    </lineage>
</organism>
<dbReference type="RefSeq" id="WP_166452850.1">
    <property type="nucleotide sequence ID" value="NZ_JAAOMA010000026.1"/>
</dbReference>
<name>A0ABX0LBP6_9NEIS</name>
<comment type="caution">
    <text evidence="1">The sequence shown here is derived from an EMBL/GenBank/DDBJ whole genome shotgun (WGS) entry which is preliminary data.</text>
</comment>
<keyword evidence="2" id="KW-1185">Reference proteome</keyword>
<dbReference type="Proteomes" id="UP001515641">
    <property type="component" value="Unassembled WGS sequence"/>
</dbReference>
<evidence type="ECO:0008006" key="3">
    <source>
        <dbReference type="Google" id="ProtNLM"/>
    </source>
</evidence>
<evidence type="ECO:0000313" key="1">
    <source>
        <dbReference type="EMBL" id="NHR06957.1"/>
    </source>
</evidence>